<protein>
    <recommendedName>
        <fullName evidence="3">Non-haem dioxygenase N-terminal domain-containing protein</fullName>
    </recommendedName>
</protein>
<dbReference type="Gramene" id="RZC49718">
    <property type="protein sequence ID" value="RZC49718"/>
    <property type="gene ID" value="C5167_018147"/>
</dbReference>
<evidence type="ECO:0000259" key="3">
    <source>
        <dbReference type="Pfam" id="PF14226"/>
    </source>
</evidence>
<keyword evidence="5" id="KW-1185">Reference proteome</keyword>
<reference evidence="4 5" key="1">
    <citation type="journal article" date="2018" name="Science">
        <title>The opium poppy genome and morphinan production.</title>
        <authorList>
            <person name="Guo L."/>
            <person name="Winzer T."/>
            <person name="Yang X."/>
            <person name="Li Y."/>
            <person name="Ning Z."/>
            <person name="He Z."/>
            <person name="Teodor R."/>
            <person name="Lu Y."/>
            <person name="Bowser T.A."/>
            <person name="Graham I.A."/>
            <person name="Ye K."/>
        </authorList>
    </citation>
    <scope>NUCLEOTIDE SEQUENCE [LARGE SCALE GENOMIC DNA]</scope>
    <source>
        <strain evidence="5">cv. HN1</strain>
        <tissue evidence="4">Leaves</tissue>
    </source>
</reference>
<organism evidence="4 5">
    <name type="scientific">Papaver somniferum</name>
    <name type="common">Opium poppy</name>
    <dbReference type="NCBI Taxonomy" id="3469"/>
    <lineage>
        <taxon>Eukaryota</taxon>
        <taxon>Viridiplantae</taxon>
        <taxon>Streptophyta</taxon>
        <taxon>Embryophyta</taxon>
        <taxon>Tracheophyta</taxon>
        <taxon>Spermatophyta</taxon>
        <taxon>Magnoliopsida</taxon>
        <taxon>Ranunculales</taxon>
        <taxon>Papaveraceae</taxon>
        <taxon>Papaveroideae</taxon>
        <taxon>Papaver</taxon>
    </lineage>
</organism>
<keyword evidence="2" id="KW-0408">Iron</keyword>
<accession>A0A4Y7IQG6</accession>
<dbReference type="InterPro" id="IPR026992">
    <property type="entry name" value="DIOX_N"/>
</dbReference>
<evidence type="ECO:0000313" key="4">
    <source>
        <dbReference type="EMBL" id="RZC49718.1"/>
    </source>
</evidence>
<feature type="domain" description="Non-haem dioxygenase N-terminal" evidence="3">
    <location>
        <begin position="64"/>
        <end position="113"/>
    </location>
</feature>
<evidence type="ECO:0000256" key="1">
    <source>
        <dbReference type="ARBA" id="ARBA00022723"/>
    </source>
</evidence>
<name>A0A4Y7IQG6_PAPSO</name>
<evidence type="ECO:0000256" key="2">
    <source>
        <dbReference type="ARBA" id="ARBA00023004"/>
    </source>
</evidence>
<sequence length="138" mass="15726">MKRLLQVVFGNSGGFWQRPAATLGLYSVTAVQYFLDRIPTVEHLSRALELKRRKSKRFYIRLVLNMACSEYGFFKIVNHGIPKGLMSRALELSKMFFEHPDEEKLKYSLATPPVGCNRDSNSCMGQNESTFGSLTNKI</sequence>
<gene>
    <name evidence="4" type="ORF">C5167_018147</name>
</gene>
<dbReference type="AlphaFoldDB" id="A0A4Y7IQG6"/>
<dbReference type="Gene3D" id="2.60.120.330">
    <property type="entry name" value="B-lactam Antibiotic, Isopenicillin N Synthase, Chain"/>
    <property type="match status" value="1"/>
</dbReference>
<proteinExistence type="predicted"/>
<dbReference type="Proteomes" id="UP000316621">
    <property type="component" value="Chromosome 2"/>
</dbReference>
<dbReference type="GO" id="GO:0046872">
    <property type="term" value="F:metal ion binding"/>
    <property type="evidence" value="ECO:0007669"/>
    <property type="project" value="UniProtKB-KW"/>
</dbReference>
<evidence type="ECO:0000313" key="5">
    <source>
        <dbReference type="Proteomes" id="UP000316621"/>
    </source>
</evidence>
<dbReference type="Pfam" id="PF14226">
    <property type="entry name" value="DIOX_N"/>
    <property type="match status" value="1"/>
</dbReference>
<dbReference type="EMBL" id="CM010716">
    <property type="protein sequence ID" value="RZC49718.1"/>
    <property type="molecule type" value="Genomic_DNA"/>
</dbReference>
<dbReference type="SUPFAM" id="SSF51197">
    <property type="entry name" value="Clavaminate synthase-like"/>
    <property type="match status" value="1"/>
</dbReference>
<dbReference type="InterPro" id="IPR027443">
    <property type="entry name" value="IPNS-like_sf"/>
</dbReference>
<keyword evidence="1" id="KW-0479">Metal-binding</keyword>